<dbReference type="EMBL" id="GHWJ01010827">
    <property type="protein sequence ID" value="NOV43564.1"/>
    <property type="molecule type" value="Transcribed_RNA"/>
</dbReference>
<accession>A0A6M2DCI9</accession>
<organism evidence="1">
    <name type="scientific">Rhipicephalus microplus</name>
    <name type="common">Cattle tick</name>
    <name type="synonym">Boophilus microplus</name>
    <dbReference type="NCBI Taxonomy" id="6941"/>
    <lineage>
        <taxon>Eukaryota</taxon>
        <taxon>Metazoa</taxon>
        <taxon>Ecdysozoa</taxon>
        <taxon>Arthropoda</taxon>
        <taxon>Chelicerata</taxon>
        <taxon>Arachnida</taxon>
        <taxon>Acari</taxon>
        <taxon>Parasitiformes</taxon>
        <taxon>Ixodida</taxon>
        <taxon>Ixodoidea</taxon>
        <taxon>Ixodidae</taxon>
        <taxon>Rhipicephalinae</taxon>
        <taxon>Rhipicephalus</taxon>
        <taxon>Boophilus</taxon>
    </lineage>
</organism>
<sequence length="70" mass="8571">MFCFFFFFFCLITSFCFIYAWHQIFDMKEKLWNGRETKQFVLLKANTLFVGVNIKKHPMRKHIITALNRN</sequence>
<evidence type="ECO:0000313" key="1">
    <source>
        <dbReference type="EMBL" id="NOV43564.1"/>
    </source>
</evidence>
<reference evidence="1" key="1">
    <citation type="submission" date="2019-09" db="EMBL/GenBank/DDBJ databases">
        <title>Organ-specific transcriptomic study of the physiology of the cattle tick, Rhipicephalus microplus.</title>
        <authorList>
            <person name="Tirloni L."/>
            <person name="Braz G."/>
            <person name="Gandara A.C.P."/>
            <person name="Sabadin G.A."/>
            <person name="da Silva R.M."/>
            <person name="Guizzo M.G."/>
            <person name="Machado J.A."/>
            <person name="Costa E.P."/>
            <person name="Gomes H.F."/>
            <person name="Moraes J."/>
            <person name="Mota M.B.S."/>
            <person name="Mesquita R.D."/>
            <person name="Alvarenga P.H."/>
            <person name="Alves F."/>
            <person name="Seixas A."/>
            <person name="da Fonseca R.N."/>
            <person name="Fogaca A."/>
            <person name="Logullo C."/>
            <person name="Tanaka A."/>
            <person name="Daffre S."/>
            <person name="Termignoni C."/>
            <person name="Vaz I.S.Jr."/>
            <person name="Oliveira P.L."/>
            <person name="Ribeiro J.M."/>
        </authorList>
    </citation>
    <scope>NUCLEOTIDE SEQUENCE</scope>
    <source>
        <strain evidence="1">Porto Alegre</strain>
    </source>
</reference>
<name>A0A6M2DCI9_RHIMP</name>
<dbReference type="AlphaFoldDB" id="A0A6M2DCI9"/>
<proteinExistence type="predicted"/>
<protein>
    <submittedName>
        <fullName evidence="1">Putative secreted protein ovary overexpressed</fullName>
    </submittedName>
</protein>